<evidence type="ECO:0000313" key="2">
    <source>
        <dbReference type="Proteomes" id="UP001057375"/>
    </source>
</evidence>
<organism evidence="1 2">
    <name type="scientific">Aduncisulcus paluster</name>
    <dbReference type="NCBI Taxonomy" id="2918883"/>
    <lineage>
        <taxon>Eukaryota</taxon>
        <taxon>Metamonada</taxon>
        <taxon>Carpediemonas-like organisms</taxon>
        <taxon>Aduncisulcus</taxon>
    </lineage>
</organism>
<dbReference type="SUPFAM" id="SSF52317">
    <property type="entry name" value="Class I glutamine amidotransferase-like"/>
    <property type="match status" value="1"/>
</dbReference>
<sequence length="113" mass="12392">YEGMTALDLIGPAEVLAGQGFSVDYVSRDKKPVYAESRSNRRLGLVPTATFSDINTTDIICVPGTSNPYIQIKKNDMMEWVSLVGKRLSGLPASYRSLEPALYWSALSMTVTV</sequence>
<dbReference type="InterPro" id="IPR029062">
    <property type="entry name" value="Class_I_gatase-like"/>
</dbReference>
<evidence type="ECO:0000313" key="1">
    <source>
        <dbReference type="EMBL" id="GKT37577.1"/>
    </source>
</evidence>
<dbReference type="Gene3D" id="3.40.50.880">
    <property type="match status" value="1"/>
</dbReference>
<dbReference type="Proteomes" id="UP001057375">
    <property type="component" value="Unassembled WGS sequence"/>
</dbReference>
<feature type="non-terminal residue" evidence="1">
    <location>
        <position position="1"/>
    </location>
</feature>
<reference evidence="1" key="1">
    <citation type="submission" date="2022-03" db="EMBL/GenBank/DDBJ databases">
        <title>Draft genome sequence of Aduncisulcus paluster, a free-living microaerophilic Fornicata.</title>
        <authorList>
            <person name="Yuyama I."/>
            <person name="Kume K."/>
            <person name="Tamura T."/>
            <person name="Inagaki Y."/>
            <person name="Hashimoto T."/>
        </authorList>
    </citation>
    <scope>NUCLEOTIDE SEQUENCE</scope>
    <source>
        <strain evidence="1">NY0171</strain>
    </source>
</reference>
<name>A0ABQ5KYQ7_9EUKA</name>
<protein>
    <submittedName>
        <fullName evidence="1">Uncharacterized protein</fullName>
    </submittedName>
</protein>
<keyword evidence="2" id="KW-1185">Reference proteome</keyword>
<gene>
    <name evidence="1" type="ORF">ADUPG1_003515</name>
</gene>
<accession>A0ABQ5KYQ7</accession>
<proteinExistence type="predicted"/>
<dbReference type="EMBL" id="BQXS01004833">
    <property type="protein sequence ID" value="GKT37577.1"/>
    <property type="molecule type" value="Genomic_DNA"/>
</dbReference>
<comment type="caution">
    <text evidence="1">The sequence shown here is derived from an EMBL/GenBank/DDBJ whole genome shotgun (WGS) entry which is preliminary data.</text>
</comment>